<dbReference type="SMART" id="SM00345">
    <property type="entry name" value="HTH_GNTR"/>
    <property type="match status" value="1"/>
</dbReference>
<dbReference type="PANTHER" id="PTHR43537:SF5">
    <property type="entry name" value="UXU OPERON TRANSCRIPTIONAL REGULATOR"/>
    <property type="match status" value="1"/>
</dbReference>
<dbReference type="GO" id="GO:0003677">
    <property type="term" value="F:DNA binding"/>
    <property type="evidence" value="ECO:0007669"/>
    <property type="project" value="UniProtKB-KW"/>
</dbReference>
<dbReference type="InterPro" id="IPR011711">
    <property type="entry name" value="GntR_C"/>
</dbReference>
<evidence type="ECO:0000256" key="2">
    <source>
        <dbReference type="ARBA" id="ARBA00023125"/>
    </source>
</evidence>
<dbReference type="CDD" id="cd07377">
    <property type="entry name" value="WHTH_GntR"/>
    <property type="match status" value="1"/>
</dbReference>
<dbReference type="InterPro" id="IPR036390">
    <property type="entry name" value="WH_DNA-bd_sf"/>
</dbReference>
<dbReference type="EMBL" id="QFKX01000001">
    <property type="protein sequence ID" value="PWH07121.1"/>
    <property type="molecule type" value="Genomic_DNA"/>
</dbReference>
<feature type="domain" description="HTH gntR-type" evidence="5">
    <location>
        <begin position="44"/>
        <end position="112"/>
    </location>
</feature>
<evidence type="ECO:0000256" key="1">
    <source>
        <dbReference type="ARBA" id="ARBA00023015"/>
    </source>
</evidence>
<dbReference type="AlphaFoldDB" id="A0A2U2RMR3"/>
<evidence type="ECO:0000313" key="7">
    <source>
        <dbReference type="Proteomes" id="UP000245590"/>
    </source>
</evidence>
<dbReference type="Gene3D" id="1.10.10.10">
    <property type="entry name" value="Winged helix-like DNA-binding domain superfamily/Winged helix DNA-binding domain"/>
    <property type="match status" value="1"/>
</dbReference>
<dbReference type="OrthoDB" id="4535513at2"/>
<reference evidence="6 7" key="1">
    <citation type="submission" date="2018-05" db="EMBL/GenBank/DDBJ databases">
        <title>Brachybacterium sp. M1HQ-2T, whole genome shotgun sequence.</title>
        <authorList>
            <person name="Tuo L."/>
        </authorList>
    </citation>
    <scope>NUCLEOTIDE SEQUENCE [LARGE SCALE GENOMIC DNA]</scope>
    <source>
        <strain evidence="6 7">M1HQ-2</strain>
    </source>
</reference>
<feature type="region of interest" description="Disordered" evidence="4">
    <location>
        <begin position="1"/>
        <end position="35"/>
    </location>
</feature>
<comment type="caution">
    <text evidence="6">The sequence shown here is derived from an EMBL/GenBank/DDBJ whole genome shotgun (WGS) entry which is preliminary data.</text>
</comment>
<evidence type="ECO:0000259" key="5">
    <source>
        <dbReference type="PROSITE" id="PS50949"/>
    </source>
</evidence>
<protein>
    <submittedName>
        <fullName evidence="6">GntR family transcriptional regulator</fullName>
    </submittedName>
</protein>
<dbReference type="InterPro" id="IPR008920">
    <property type="entry name" value="TF_FadR/GntR_C"/>
</dbReference>
<dbReference type="PRINTS" id="PR00035">
    <property type="entry name" value="HTHGNTR"/>
</dbReference>
<feature type="region of interest" description="Disordered" evidence="4">
    <location>
        <begin position="251"/>
        <end position="292"/>
    </location>
</feature>
<dbReference type="PANTHER" id="PTHR43537">
    <property type="entry name" value="TRANSCRIPTIONAL REGULATOR, GNTR FAMILY"/>
    <property type="match status" value="1"/>
</dbReference>
<dbReference type="SUPFAM" id="SSF46785">
    <property type="entry name" value="Winged helix' DNA-binding domain"/>
    <property type="match status" value="1"/>
</dbReference>
<dbReference type="Proteomes" id="UP000245590">
    <property type="component" value="Unassembled WGS sequence"/>
</dbReference>
<keyword evidence="2" id="KW-0238">DNA-binding</keyword>
<dbReference type="PROSITE" id="PS50949">
    <property type="entry name" value="HTH_GNTR"/>
    <property type="match status" value="1"/>
</dbReference>
<keyword evidence="7" id="KW-1185">Reference proteome</keyword>
<dbReference type="SUPFAM" id="SSF48008">
    <property type="entry name" value="GntR ligand-binding domain-like"/>
    <property type="match status" value="1"/>
</dbReference>
<dbReference type="SMART" id="SM00895">
    <property type="entry name" value="FCD"/>
    <property type="match status" value="1"/>
</dbReference>
<proteinExistence type="predicted"/>
<keyword evidence="3" id="KW-0804">Transcription</keyword>
<keyword evidence="1" id="KW-0805">Transcription regulation</keyword>
<organism evidence="6 7">
    <name type="scientific">Brachybacterium endophyticum</name>
    <dbReference type="NCBI Taxonomy" id="2182385"/>
    <lineage>
        <taxon>Bacteria</taxon>
        <taxon>Bacillati</taxon>
        <taxon>Actinomycetota</taxon>
        <taxon>Actinomycetes</taxon>
        <taxon>Micrococcales</taxon>
        <taxon>Dermabacteraceae</taxon>
        <taxon>Brachybacterium</taxon>
    </lineage>
</organism>
<evidence type="ECO:0000256" key="3">
    <source>
        <dbReference type="ARBA" id="ARBA00023163"/>
    </source>
</evidence>
<accession>A0A2U2RMR3</accession>
<dbReference type="Pfam" id="PF00392">
    <property type="entry name" value="GntR"/>
    <property type="match status" value="1"/>
</dbReference>
<evidence type="ECO:0000313" key="6">
    <source>
        <dbReference type="EMBL" id="PWH07121.1"/>
    </source>
</evidence>
<dbReference type="InterPro" id="IPR036388">
    <property type="entry name" value="WH-like_DNA-bd_sf"/>
</dbReference>
<dbReference type="Pfam" id="PF07729">
    <property type="entry name" value="FCD"/>
    <property type="match status" value="1"/>
</dbReference>
<name>A0A2U2RMR3_9MICO</name>
<sequence length="292" mass="32033">MLALSTSPSAPTVRRGRSVRVQDRPWSPGAQRRATRVLDRRGTMKASTRAAQALLEAIGEREFAVGSELPSEARLAERLEVSRLTVREAVSGLVGRGVLDVQQGRRNRIAAVEQWSVLDPEVVAVRARLSEDSGELVSELMEARRVLEVGIAELAASRITDEQIAALESTLTTLRTELDGDVDRTAEADVRFHEIIIEAAGNPFLTGAFAPLQKMLLEVRRRTSSTREVREAAIAWHERLIAALQDRDPAATAQAMSGHMDQTVRATPGIQLEAPFEGPDRDDETTRSEEDA</sequence>
<evidence type="ECO:0000256" key="4">
    <source>
        <dbReference type="SAM" id="MobiDB-lite"/>
    </source>
</evidence>
<dbReference type="InterPro" id="IPR000524">
    <property type="entry name" value="Tscrpt_reg_HTH_GntR"/>
</dbReference>
<gene>
    <name evidence="6" type="ORF">DEO23_00175</name>
</gene>
<dbReference type="GO" id="GO:0003700">
    <property type="term" value="F:DNA-binding transcription factor activity"/>
    <property type="evidence" value="ECO:0007669"/>
    <property type="project" value="InterPro"/>
</dbReference>
<dbReference type="Gene3D" id="1.20.120.530">
    <property type="entry name" value="GntR ligand-binding domain-like"/>
    <property type="match status" value="1"/>
</dbReference>
<feature type="compositionally biased region" description="Polar residues" evidence="4">
    <location>
        <begin position="1"/>
        <end position="10"/>
    </location>
</feature>